<dbReference type="SUPFAM" id="SSF53383">
    <property type="entry name" value="PLP-dependent transferases"/>
    <property type="match status" value="1"/>
</dbReference>
<dbReference type="EMBL" id="BLAL01000005">
    <property type="protein sequence ID" value="GES73220.1"/>
    <property type="molecule type" value="Genomic_DNA"/>
</dbReference>
<evidence type="ECO:0000256" key="2">
    <source>
        <dbReference type="ARBA" id="ARBA00009077"/>
    </source>
</evidence>
<dbReference type="GO" id="GO:0006535">
    <property type="term" value="P:cysteine biosynthetic process from serine"/>
    <property type="evidence" value="ECO:0007669"/>
    <property type="project" value="TreeGrafter"/>
</dbReference>
<dbReference type="InterPro" id="IPR015424">
    <property type="entry name" value="PyrdxlP-dep_Trfase"/>
</dbReference>
<protein>
    <submittedName>
        <fullName evidence="7">O-acetylhomoserine aminocarboxypropyltransferase/cysteine synthase</fullName>
    </submittedName>
</protein>
<evidence type="ECO:0000313" key="7">
    <source>
        <dbReference type="EMBL" id="GES73220.1"/>
    </source>
</evidence>
<evidence type="ECO:0000256" key="6">
    <source>
        <dbReference type="RuleBase" id="RU362118"/>
    </source>
</evidence>
<dbReference type="GO" id="GO:0030170">
    <property type="term" value="F:pyridoxal phosphate binding"/>
    <property type="evidence" value="ECO:0007669"/>
    <property type="project" value="InterPro"/>
</dbReference>
<dbReference type="InterPro" id="IPR015422">
    <property type="entry name" value="PyrdxlP-dep_Trfase_small"/>
</dbReference>
<dbReference type="InterPro" id="IPR006235">
    <property type="entry name" value="OAc-hSer/O-AcSer_sulfhydrylase"/>
</dbReference>
<dbReference type="Gene3D" id="3.90.1150.10">
    <property type="entry name" value="Aspartate Aminotransferase, domain 1"/>
    <property type="match status" value="1"/>
</dbReference>
<dbReference type="PANTHER" id="PTHR43797:SF2">
    <property type="entry name" value="HOMOCYSTEINE_CYSTEINE SYNTHASE"/>
    <property type="match status" value="1"/>
</dbReference>
<dbReference type="GO" id="GO:0019346">
    <property type="term" value="P:transsulfuration"/>
    <property type="evidence" value="ECO:0007669"/>
    <property type="project" value="InterPro"/>
</dbReference>
<dbReference type="InterPro" id="IPR000277">
    <property type="entry name" value="Cys/Met-Metab_PyrdxlP-dep_enz"/>
</dbReference>
<gene>
    <name evidence="7" type="ORF">RCL2_000076300</name>
</gene>
<dbReference type="PIRSF" id="PIRSF001434">
    <property type="entry name" value="CGS"/>
    <property type="match status" value="1"/>
</dbReference>
<comment type="cofactor">
    <cofactor evidence="1 6">
        <name>pyridoxal 5'-phosphate</name>
        <dbReference type="ChEBI" id="CHEBI:597326"/>
    </cofactor>
</comment>
<name>A0A8H3QAA7_9GLOM</name>
<evidence type="ECO:0000256" key="3">
    <source>
        <dbReference type="ARBA" id="ARBA00022679"/>
    </source>
</evidence>
<comment type="caution">
    <text evidence="7">The sequence shown here is derived from an EMBL/GenBank/DDBJ whole genome shotgun (WGS) entry which is preliminary data.</text>
</comment>
<dbReference type="Gene3D" id="3.40.640.10">
    <property type="entry name" value="Type I PLP-dependent aspartate aminotransferase-like (Major domain)"/>
    <property type="match status" value="2"/>
</dbReference>
<evidence type="ECO:0000256" key="5">
    <source>
        <dbReference type="PIRSR" id="PIRSR001434-2"/>
    </source>
</evidence>
<dbReference type="PANTHER" id="PTHR43797">
    <property type="entry name" value="HOMOCYSTEINE/CYSTEINE SYNTHASE"/>
    <property type="match status" value="1"/>
</dbReference>
<dbReference type="OrthoDB" id="3512640at2759"/>
<organism evidence="7 8">
    <name type="scientific">Rhizophagus clarus</name>
    <dbReference type="NCBI Taxonomy" id="94130"/>
    <lineage>
        <taxon>Eukaryota</taxon>
        <taxon>Fungi</taxon>
        <taxon>Fungi incertae sedis</taxon>
        <taxon>Mucoromycota</taxon>
        <taxon>Glomeromycotina</taxon>
        <taxon>Glomeromycetes</taxon>
        <taxon>Glomerales</taxon>
        <taxon>Glomeraceae</taxon>
        <taxon>Rhizophagus</taxon>
    </lineage>
</organism>
<keyword evidence="3 7" id="KW-0808">Transferase</keyword>
<dbReference type="GO" id="GO:0005737">
    <property type="term" value="C:cytoplasm"/>
    <property type="evidence" value="ECO:0007669"/>
    <property type="project" value="TreeGrafter"/>
</dbReference>
<proteinExistence type="inferred from homology"/>
<accession>A0A8H3QAA7</accession>
<dbReference type="Pfam" id="PF01053">
    <property type="entry name" value="Cys_Met_Meta_PP"/>
    <property type="match status" value="2"/>
</dbReference>
<dbReference type="Proteomes" id="UP000615446">
    <property type="component" value="Unassembled WGS sequence"/>
</dbReference>
<evidence type="ECO:0000256" key="1">
    <source>
        <dbReference type="ARBA" id="ARBA00001933"/>
    </source>
</evidence>
<sequence length="344" mass="38042">MSEEKELHFETLQLHALMSLPMRELIDNPTLFVFEQRMTALEGGVAALSTSSGQAAQFTTIINICVADDPEEFAKLVDYKTKAVYLESMGNLKFNIPDFEAICKVAHDAGVPVIVDNTFGAGATKWIGGHGTTIGGVIVDAGKFPWNNGRFLGFTEPSPDYHGLVYWDQFGYNSFITKARLEIIRNVGACQYPFGGFLLIQGLETLSLRVHRQAENALELARWLESRDDVLWVSYPGLESHLYHQNAKKYMRNGFGCVLTFGVKGGSKAGPAFIDELKLASHLANVGDAKTLVIHPASTTHQQLNDEEQLSAGVSKDMIRVSVGYEHIDDIKDDLENAFKKPEK</sequence>
<reference evidence="7" key="1">
    <citation type="submission" date="2019-10" db="EMBL/GenBank/DDBJ databases">
        <title>Conservation and host-specific expression of non-tandemly repeated heterogenous ribosome RNA gene in arbuscular mycorrhizal fungi.</title>
        <authorList>
            <person name="Maeda T."/>
            <person name="Kobayashi Y."/>
            <person name="Nakagawa T."/>
            <person name="Ezawa T."/>
            <person name="Yamaguchi K."/>
            <person name="Bino T."/>
            <person name="Nishimoto Y."/>
            <person name="Shigenobu S."/>
            <person name="Kawaguchi M."/>
        </authorList>
    </citation>
    <scope>NUCLEOTIDE SEQUENCE</scope>
    <source>
        <strain evidence="7">HR1</strain>
    </source>
</reference>
<dbReference type="GO" id="GO:0003961">
    <property type="term" value="F:O-acetylhomoserine aminocarboxypropyltransferase activity"/>
    <property type="evidence" value="ECO:0007669"/>
    <property type="project" value="TreeGrafter"/>
</dbReference>
<evidence type="ECO:0000256" key="4">
    <source>
        <dbReference type="ARBA" id="ARBA00022898"/>
    </source>
</evidence>
<dbReference type="GO" id="GO:0071269">
    <property type="term" value="P:L-homocysteine biosynthetic process"/>
    <property type="evidence" value="ECO:0007669"/>
    <property type="project" value="TreeGrafter"/>
</dbReference>
<comment type="similarity">
    <text evidence="2 6">Belongs to the trans-sulfuration enzymes family.</text>
</comment>
<dbReference type="GO" id="GO:0004124">
    <property type="term" value="F:cysteine synthase activity"/>
    <property type="evidence" value="ECO:0007669"/>
    <property type="project" value="TreeGrafter"/>
</dbReference>
<keyword evidence="4 5" id="KW-0663">Pyridoxal phosphate</keyword>
<evidence type="ECO:0000313" key="8">
    <source>
        <dbReference type="Proteomes" id="UP000615446"/>
    </source>
</evidence>
<feature type="modified residue" description="N6-(pyridoxal phosphate)lysine" evidence="5">
    <location>
        <position position="143"/>
    </location>
</feature>
<dbReference type="InterPro" id="IPR015421">
    <property type="entry name" value="PyrdxlP-dep_Trfase_major"/>
</dbReference>
<dbReference type="AlphaFoldDB" id="A0A8H3QAA7"/>